<evidence type="ECO:0000313" key="1">
    <source>
        <dbReference type="EMBL" id="KAG6959893.1"/>
    </source>
</evidence>
<dbReference type="OrthoDB" id="93417at2759"/>
<name>A0A8T1UHB0_9STRA</name>
<dbReference type="EMBL" id="JAENGZ010000412">
    <property type="protein sequence ID" value="KAG6959893.1"/>
    <property type="molecule type" value="Genomic_DNA"/>
</dbReference>
<comment type="caution">
    <text evidence="1">The sequence shown here is derived from an EMBL/GenBank/DDBJ whole genome shotgun (WGS) entry which is preliminary data.</text>
</comment>
<sequence length="104" mass="12384">MKQPFEHSQVKQTNFAMTPACKYSLAPPPESTYSSQHETEEVMHMWTRENRYIVSRKGVVKSRSGEIVVRRFECDRARNPKKYTETCRKDRLRKMRGYKRIGVQ</sequence>
<evidence type="ECO:0000313" key="2">
    <source>
        <dbReference type="Proteomes" id="UP000688947"/>
    </source>
</evidence>
<organism evidence="1 2">
    <name type="scientific">Phytophthora cactorum</name>
    <dbReference type="NCBI Taxonomy" id="29920"/>
    <lineage>
        <taxon>Eukaryota</taxon>
        <taxon>Sar</taxon>
        <taxon>Stramenopiles</taxon>
        <taxon>Oomycota</taxon>
        <taxon>Peronosporomycetes</taxon>
        <taxon>Peronosporales</taxon>
        <taxon>Peronosporaceae</taxon>
        <taxon>Phytophthora</taxon>
    </lineage>
</organism>
<reference evidence="1" key="1">
    <citation type="submission" date="2021-01" db="EMBL/GenBank/DDBJ databases">
        <title>Phytophthora aleatoria, a newly-described species from Pinus radiata is distinct from Phytophthora cactorum isolates based on comparative genomics.</title>
        <authorList>
            <person name="Mcdougal R."/>
            <person name="Panda P."/>
            <person name="Williams N."/>
            <person name="Studholme D.J."/>
        </authorList>
    </citation>
    <scope>NUCLEOTIDE SEQUENCE</scope>
    <source>
        <strain evidence="1">NZFS 3830</strain>
    </source>
</reference>
<dbReference type="AlphaFoldDB" id="A0A8T1UHB0"/>
<proteinExistence type="predicted"/>
<protein>
    <submittedName>
        <fullName evidence="1">Uncharacterized protein</fullName>
    </submittedName>
</protein>
<gene>
    <name evidence="1" type="ORF">JG687_00008514</name>
</gene>
<dbReference type="Proteomes" id="UP000688947">
    <property type="component" value="Unassembled WGS sequence"/>
</dbReference>
<accession>A0A8T1UHB0</accession>